<keyword evidence="11" id="KW-0995">Kinetochore</keyword>
<comment type="similarity">
    <text evidence="4">Belongs to the DASH complex DUO1 family.</text>
</comment>
<evidence type="ECO:0000256" key="18">
    <source>
        <dbReference type="ARBA" id="ARBA00044358"/>
    </source>
</evidence>
<name>A0A8I2YZJ5_9AGAM</name>
<reference evidence="22" key="1">
    <citation type="submission" date="2021-03" db="EMBL/GenBank/DDBJ databases">
        <title>Evolutionary innovations through gain and loss of genes in the ectomycorrhizal Boletales.</title>
        <authorList>
            <person name="Wu G."/>
            <person name="Miyauchi S."/>
            <person name="Morin E."/>
            <person name="Yang Z.-L."/>
            <person name="Xu J."/>
            <person name="Martin F.M."/>
        </authorList>
    </citation>
    <scope>NUCLEOTIDE SEQUENCE</scope>
    <source>
        <strain evidence="22">BR01</strain>
    </source>
</reference>
<evidence type="ECO:0000256" key="4">
    <source>
        <dbReference type="ARBA" id="ARBA00005366"/>
    </source>
</evidence>
<keyword evidence="10" id="KW-0159">Chromosome partition</keyword>
<keyword evidence="23" id="KW-1185">Reference proteome</keyword>
<evidence type="ECO:0000256" key="13">
    <source>
        <dbReference type="ARBA" id="ARBA00023212"/>
    </source>
</evidence>
<feature type="region of interest" description="Disordered" evidence="20">
    <location>
        <begin position="553"/>
        <end position="577"/>
    </location>
</feature>
<dbReference type="GO" id="GO:0000278">
    <property type="term" value="P:mitotic cell cycle"/>
    <property type="evidence" value="ECO:0007669"/>
    <property type="project" value="InterPro"/>
</dbReference>
<dbReference type="Pfam" id="PF08651">
    <property type="entry name" value="DASH_Duo1"/>
    <property type="match status" value="1"/>
</dbReference>
<dbReference type="GO" id="GO:0008270">
    <property type="term" value="F:zinc ion binding"/>
    <property type="evidence" value="ECO:0007669"/>
    <property type="project" value="UniProtKB-KW"/>
</dbReference>
<sequence>MSRRSFLCAVYDNELNVLVVEVEEKVNVWFNSLPSKAGRMVVRLQLRKMAAEEDLTHPMDQIGFLASPLVPLTAFSIELGRLSCHDLHNNAILRNSWSPSTPSSSIPLGSEEGWHPLSQSLPSPDTFDASSHIFTQALVLVVQIYFSQNCRYRTNLTVVMALASAFSHRPLHHCTFLLTRALSWRAKSMKRQEIPLQSDLFILRKLDASFAILNDALRATKGATEQVAEKLSQTDALLDKYANMLAKSETVTRLIFHERWGGANADADADEEALERAQLEREREEVARREAEERARREAEEAAQREAEERAKQEAAAALAAKAPAKGRGAGIEIISIYIYHSSHKFFRKQGFRFVEGCAAERLEDRCTRHASGTNLSQVHWAALSCVRYTANVAQSLRVGALDNSLWLLALNGIPKGPHRSTPKSSKRVAFALTFSSSARQYPLSPSLHPNSFHSLQLGESGHSPRTYLYLQTMPETHPCTKCDNIFMKAYKLKKHMATHDDPDRYVPVHLRYDHRFTKNLDVHFKIHTGEKDLECPHMIDSKQRCGYRTHDCSPVEAPPESTRVYTTFQSQSTQEG</sequence>
<feature type="region of interest" description="Disordered" evidence="20">
    <location>
        <begin position="278"/>
        <end position="310"/>
    </location>
</feature>
<keyword evidence="5" id="KW-0158">Chromosome</keyword>
<keyword evidence="16" id="KW-0137">Centromere</keyword>
<evidence type="ECO:0000256" key="1">
    <source>
        <dbReference type="ARBA" id="ARBA00004123"/>
    </source>
</evidence>
<dbReference type="PROSITE" id="PS00028">
    <property type="entry name" value="ZINC_FINGER_C2H2_1"/>
    <property type="match status" value="1"/>
</dbReference>
<evidence type="ECO:0000256" key="5">
    <source>
        <dbReference type="ARBA" id="ARBA00022454"/>
    </source>
</evidence>
<feature type="domain" description="C2H2-type" evidence="21">
    <location>
        <begin position="478"/>
        <end position="505"/>
    </location>
</feature>
<dbReference type="GO" id="GO:0007059">
    <property type="term" value="P:chromosome segregation"/>
    <property type="evidence" value="ECO:0007669"/>
    <property type="project" value="UniProtKB-KW"/>
</dbReference>
<dbReference type="PROSITE" id="PS50157">
    <property type="entry name" value="ZINC_FINGER_C2H2_2"/>
    <property type="match status" value="1"/>
</dbReference>
<keyword evidence="15" id="KW-0131">Cell cycle</keyword>
<keyword evidence="9" id="KW-0498">Mitosis</keyword>
<keyword evidence="19" id="KW-0863">Zinc-finger</keyword>
<evidence type="ECO:0000259" key="21">
    <source>
        <dbReference type="PROSITE" id="PS50157"/>
    </source>
</evidence>
<dbReference type="EMBL" id="JAGFBS010000002">
    <property type="protein sequence ID" value="KAG6380562.1"/>
    <property type="molecule type" value="Genomic_DNA"/>
</dbReference>
<keyword evidence="13" id="KW-0206">Cytoskeleton</keyword>
<keyword evidence="7" id="KW-0132">Cell division</keyword>
<evidence type="ECO:0000256" key="10">
    <source>
        <dbReference type="ARBA" id="ARBA00022829"/>
    </source>
</evidence>
<dbReference type="GO" id="GO:0005874">
    <property type="term" value="C:microtubule"/>
    <property type="evidence" value="ECO:0007669"/>
    <property type="project" value="UniProtKB-KW"/>
</dbReference>
<evidence type="ECO:0000256" key="12">
    <source>
        <dbReference type="ARBA" id="ARBA00023054"/>
    </source>
</evidence>
<dbReference type="OrthoDB" id="5599235at2759"/>
<evidence type="ECO:0000256" key="16">
    <source>
        <dbReference type="ARBA" id="ARBA00023328"/>
    </source>
</evidence>
<evidence type="ECO:0000256" key="7">
    <source>
        <dbReference type="ARBA" id="ARBA00022618"/>
    </source>
</evidence>
<dbReference type="Proteomes" id="UP000683000">
    <property type="component" value="Unassembled WGS sequence"/>
</dbReference>
<evidence type="ECO:0000256" key="8">
    <source>
        <dbReference type="ARBA" id="ARBA00022701"/>
    </source>
</evidence>
<evidence type="ECO:0000313" key="22">
    <source>
        <dbReference type="EMBL" id="KAG6380562.1"/>
    </source>
</evidence>
<dbReference type="GO" id="GO:0072686">
    <property type="term" value="C:mitotic spindle"/>
    <property type="evidence" value="ECO:0007669"/>
    <property type="project" value="InterPro"/>
</dbReference>
<evidence type="ECO:0000256" key="11">
    <source>
        <dbReference type="ARBA" id="ARBA00022838"/>
    </source>
</evidence>
<dbReference type="Gene3D" id="3.30.160.60">
    <property type="entry name" value="Classic Zinc Finger"/>
    <property type="match status" value="1"/>
</dbReference>
<keyword evidence="8" id="KW-0493">Microtubule</keyword>
<evidence type="ECO:0000256" key="9">
    <source>
        <dbReference type="ARBA" id="ARBA00022776"/>
    </source>
</evidence>
<comment type="subcellular location">
    <subcellularLocation>
        <location evidence="3">Chromosome</location>
        <location evidence="3">Centromere</location>
        <location evidence="3">Kinetochore</location>
    </subcellularLocation>
    <subcellularLocation>
        <location evidence="2">Cytoplasm</location>
        <location evidence="2">Cytoskeleton</location>
        <location evidence="2">Spindle</location>
    </subcellularLocation>
    <subcellularLocation>
        <location evidence="1">Nucleus</location>
    </subcellularLocation>
</comment>
<evidence type="ECO:0000256" key="14">
    <source>
        <dbReference type="ARBA" id="ARBA00023242"/>
    </source>
</evidence>
<evidence type="ECO:0000256" key="19">
    <source>
        <dbReference type="PROSITE-ProRule" id="PRU00042"/>
    </source>
</evidence>
<gene>
    <name evidence="22" type="ORF">JVT61DRAFT_4924</name>
</gene>
<dbReference type="PANTHER" id="PTHR28216:SF1">
    <property type="entry name" value="DASH COMPLEX SUBUNIT DUO1"/>
    <property type="match status" value="1"/>
</dbReference>
<dbReference type="AlphaFoldDB" id="A0A8I2YZJ5"/>
<evidence type="ECO:0000256" key="15">
    <source>
        <dbReference type="ARBA" id="ARBA00023306"/>
    </source>
</evidence>
<dbReference type="PANTHER" id="PTHR28216">
    <property type="entry name" value="DASH COMPLEX SUBUNIT DUO1"/>
    <property type="match status" value="1"/>
</dbReference>
<comment type="caution">
    <text evidence="22">The sequence shown here is derived from an EMBL/GenBank/DDBJ whole genome shotgun (WGS) entry which is preliminary data.</text>
</comment>
<evidence type="ECO:0000256" key="20">
    <source>
        <dbReference type="SAM" id="MobiDB-lite"/>
    </source>
</evidence>
<proteinExistence type="inferred from homology"/>
<feature type="compositionally biased region" description="Polar residues" evidence="20">
    <location>
        <begin position="564"/>
        <end position="577"/>
    </location>
</feature>
<evidence type="ECO:0000256" key="3">
    <source>
        <dbReference type="ARBA" id="ARBA00004629"/>
    </source>
</evidence>
<dbReference type="InterPro" id="IPR013087">
    <property type="entry name" value="Znf_C2H2_type"/>
</dbReference>
<keyword evidence="6" id="KW-0963">Cytoplasm</keyword>
<evidence type="ECO:0000256" key="17">
    <source>
        <dbReference type="ARBA" id="ARBA00044152"/>
    </source>
</evidence>
<accession>A0A8I2YZJ5</accession>
<dbReference type="GO" id="GO:0042729">
    <property type="term" value="C:DASH complex"/>
    <property type="evidence" value="ECO:0007669"/>
    <property type="project" value="InterPro"/>
</dbReference>
<dbReference type="GO" id="GO:0051301">
    <property type="term" value="P:cell division"/>
    <property type="evidence" value="ECO:0007669"/>
    <property type="project" value="UniProtKB-KW"/>
</dbReference>
<evidence type="ECO:0000313" key="23">
    <source>
        <dbReference type="Proteomes" id="UP000683000"/>
    </source>
</evidence>
<organism evidence="22 23">
    <name type="scientific">Boletus reticuloceps</name>
    <dbReference type="NCBI Taxonomy" id="495285"/>
    <lineage>
        <taxon>Eukaryota</taxon>
        <taxon>Fungi</taxon>
        <taxon>Dikarya</taxon>
        <taxon>Basidiomycota</taxon>
        <taxon>Agaricomycotina</taxon>
        <taxon>Agaricomycetes</taxon>
        <taxon>Agaricomycetidae</taxon>
        <taxon>Boletales</taxon>
        <taxon>Boletineae</taxon>
        <taxon>Boletaceae</taxon>
        <taxon>Boletoideae</taxon>
        <taxon>Boletus</taxon>
    </lineage>
</organism>
<protein>
    <recommendedName>
        <fullName evidence="17">DASH complex subunit DUO1</fullName>
    </recommendedName>
    <alternativeName>
        <fullName evidence="18">Outer kinetochore protein DUO1</fullName>
    </alternativeName>
</protein>
<keyword evidence="12" id="KW-0175">Coiled coil</keyword>
<evidence type="ECO:0000256" key="2">
    <source>
        <dbReference type="ARBA" id="ARBA00004186"/>
    </source>
</evidence>
<keyword evidence="19" id="KW-0479">Metal-binding</keyword>
<keyword evidence="19" id="KW-0862">Zinc</keyword>
<keyword evidence="14" id="KW-0539">Nucleus</keyword>
<dbReference type="InterPro" id="IPR013960">
    <property type="entry name" value="DASH_Duo1"/>
</dbReference>
<evidence type="ECO:0000256" key="6">
    <source>
        <dbReference type="ARBA" id="ARBA00022490"/>
    </source>
</evidence>